<sequence>MNDNSVSSNSNNLNFRINITKLLQSKFFSQSPIAYRRNYMFGDDEKNHRKLKPLIVYDDITDRQQSMTSSSSSSSYLKKINSKLTQSTEADNQIENTTSFYTIISKYYDYYNNQPTQREKPEIPQNPVKKIERLYTEQNEQISNQQIKRKSTRKQEEQKSKSKKLNPSYNKNKQLF</sequence>
<gene>
    <name evidence="2" type="ORF">POCTA_138.1.T0270167</name>
</gene>
<dbReference type="OMA" id="YRRNYMF"/>
<evidence type="ECO:0000313" key="2">
    <source>
        <dbReference type="EMBL" id="CAD8153027.1"/>
    </source>
</evidence>
<organism evidence="2 3">
    <name type="scientific">Paramecium octaurelia</name>
    <dbReference type="NCBI Taxonomy" id="43137"/>
    <lineage>
        <taxon>Eukaryota</taxon>
        <taxon>Sar</taxon>
        <taxon>Alveolata</taxon>
        <taxon>Ciliophora</taxon>
        <taxon>Intramacronucleata</taxon>
        <taxon>Oligohymenophorea</taxon>
        <taxon>Peniculida</taxon>
        <taxon>Parameciidae</taxon>
        <taxon>Paramecium</taxon>
    </lineage>
</organism>
<comment type="caution">
    <text evidence="2">The sequence shown here is derived from an EMBL/GenBank/DDBJ whole genome shotgun (WGS) entry which is preliminary data.</text>
</comment>
<dbReference type="Proteomes" id="UP000683925">
    <property type="component" value="Unassembled WGS sequence"/>
</dbReference>
<name>A0A8S1TMU8_PAROT</name>
<feature type="region of interest" description="Disordered" evidence="1">
    <location>
        <begin position="136"/>
        <end position="176"/>
    </location>
</feature>
<dbReference type="AlphaFoldDB" id="A0A8S1TMU8"/>
<protein>
    <submittedName>
        <fullName evidence="2">Uncharacterized protein</fullName>
    </submittedName>
</protein>
<keyword evidence="3" id="KW-1185">Reference proteome</keyword>
<proteinExistence type="predicted"/>
<feature type="compositionally biased region" description="Polar residues" evidence="1">
    <location>
        <begin position="136"/>
        <end position="146"/>
    </location>
</feature>
<evidence type="ECO:0000256" key="1">
    <source>
        <dbReference type="SAM" id="MobiDB-lite"/>
    </source>
</evidence>
<accession>A0A8S1TMU8</accession>
<feature type="compositionally biased region" description="Polar residues" evidence="1">
    <location>
        <begin position="165"/>
        <end position="176"/>
    </location>
</feature>
<evidence type="ECO:0000313" key="3">
    <source>
        <dbReference type="Proteomes" id="UP000683925"/>
    </source>
</evidence>
<dbReference type="OrthoDB" id="10354642at2759"/>
<reference evidence="2" key="1">
    <citation type="submission" date="2021-01" db="EMBL/GenBank/DDBJ databases">
        <authorList>
            <consortium name="Genoscope - CEA"/>
            <person name="William W."/>
        </authorList>
    </citation>
    <scope>NUCLEOTIDE SEQUENCE</scope>
</reference>
<dbReference type="EMBL" id="CAJJDP010000027">
    <property type="protein sequence ID" value="CAD8153027.1"/>
    <property type="molecule type" value="Genomic_DNA"/>
</dbReference>